<keyword evidence="1" id="KW-0175">Coiled coil</keyword>
<proteinExistence type="evidence at transcript level"/>
<keyword evidence="3" id="KW-0808">Transferase</keyword>
<dbReference type="InterPro" id="IPR043519">
    <property type="entry name" value="NT_sf"/>
</dbReference>
<keyword evidence="3" id="KW-0696">RNA-directed RNA polymerase</keyword>
<dbReference type="Gene3D" id="1.10.1410.10">
    <property type="match status" value="1"/>
</dbReference>
<dbReference type="EMBL" id="EU009112">
    <property type="protein sequence ID" value="ABS32300.1"/>
    <property type="molecule type" value="mRNA"/>
</dbReference>
<dbReference type="Gene3D" id="3.30.460.10">
    <property type="entry name" value="Beta Polymerase, domain 2"/>
    <property type="match status" value="1"/>
</dbReference>
<evidence type="ECO:0000259" key="2">
    <source>
        <dbReference type="Pfam" id="PF22600"/>
    </source>
</evidence>
<reference evidence="3" key="1">
    <citation type="journal article" date="2009" name="RNA">
        <title>A single RNA-dependent RNA polymerase assembles with mutually exclusive nucleotidyl transferase subunits to direct different pathways of small RNA biogenesis.</title>
        <authorList>
            <person name="Lee S.R."/>
            <person name="Talsky K.B."/>
            <person name="Collins K."/>
        </authorList>
    </citation>
    <scope>NUCLEOTIDE SEQUENCE</scope>
    <source>
        <strain evidence="3">SB210</strain>
    </source>
</reference>
<accession>A7LFN0</accession>
<evidence type="ECO:0000256" key="1">
    <source>
        <dbReference type="SAM" id="Coils"/>
    </source>
</evidence>
<name>A7LFN0_TETTH</name>
<dbReference type="SUPFAM" id="SSF81301">
    <property type="entry name" value="Nucleotidyltransferase"/>
    <property type="match status" value="1"/>
</dbReference>
<sequence>MNINLTDKQKIYSNVIKNALEKIYKNDKVDILNLINTSLGCQTIEIKYDVEFHQLLAQYFQNMRYQDTKDKEDVLQKLLEQCLSQNLILNTQKSKLSKQIIILKRLRRIQQKLKDDPKNALDHLIEEYDQEEENCDEEVLLQRFEQDKTDLRMQIEDNVKDLKKENIKYLLLKKQNNQEKNIQNEQNLEQILLDVYNQQKIEESFSKRLLQEVNFIRKIISMMRLKELFGLEYVTVQPYGSIVSGFAQKSSDVDISINTNCYIDESSFIQLLHNFIKQYCSNKSIKNVETEPVLQAQTPLLKYTRKDTVDQQQIKIDIDICVNNILGCTNSLMLYTLSQLHPKIQQLGIIIKHWAKQRGVSSKSHLSSYSFILMMFSFLFREKILNSEFVKKSKSKENQCQVKIKRKKKDGEQIFQTNLYFYSNVEDLKMKLAIWRKEKNLPSLDDVSLSQLFIDFIKFYQSSFNFKDKRFISIFNFDVNYSNNNFKYELYDENYYFNIEDPFDTKHNPGQKTQNKQEQYKQAFDDALNQIESKQYNLLFSSK</sequence>
<dbReference type="AlphaFoldDB" id="A7LFN0"/>
<keyword evidence="3" id="KW-0548">Nucleotidyltransferase</keyword>
<dbReference type="PANTHER" id="PTHR12271:SF40">
    <property type="entry name" value="POLY(A) RNA POLYMERASE GLD2"/>
    <property type="match status" value="1"/>
</dbReference>
<dbReference type="GO" id="GO:0031123">
    <property type="term" value="P:RNA 3'-end processing"/>
    <property type="evidence" value="ECO:0007669"/>
    <property type="project" value="TreeGrafter"/>
</dbReference>
<protein>
    <submittedName>
        <fullName evidence="3">RNA-dependent RNA polymerase-associated nucleotidyltransferase 1</fullName>
    </submittedName>
</protein>
<dbReference type="PANTHER" id="PTHR12271">
    <property type="entry name" value="POLY A POLYMERASE CID PAP -RELATED"/>
    <property type="match status" value="1"/>
</dbReference>
<dbReference type="CDD" id="cd05402">
    <property type="entry name" value="NT_PAP_TUTase"/>
    <property type="match status" value="1"/>
</dbReference>
<dbReference type="InterPro" id="IPR054708">
    <property type="entry name" value="MTPAP-like_central"/>
</dbReference>
<dbReference type="GO" id="GO:0003968">
    <property type="term" value="F:RNA-directed RNA polymerase activity"/>
    <property type="evidence" value="ECO:0007669"/>
    <property type="project" value="UniProtKB-KW"/>
</dbReference>
<feature type="coiled-coil region" evidence="1">
    <location>
        <begin position="121"/>
        <end position="165"/>
    </location>
</feature>
<dbReference type="Pfam" id="PF22600">
    <property type="entry name" value="MTPAP-like_central"/>
    <property type="match status" value="1"/>
</dbReference>
<organism evidence="3">
    <name type="scientific">Tetrahymena thermophila</name>
    <dbReference type="NCBI Taxonomy" id="5911"/>
    <lineage>
        <taxon>Eukaryota</taxon>
        <taxon>Sar</taxon>
        <taxon>Alveolata</taxon>
        <taxon>Ciliophora</taxon>
        <taxon>Intramacronucleata</taxon>
        <taxon>Oligohymenophorea</taxon>
        <taxon>Hymenostomatida</taxon>
        <taxon>Tetrahymenina</taxon>
        <taxon>Tetrahymenidae</taxon>
        <taxon>Tetrahymena</taxon>
    </lineage>
</organism>
<evidence type="ECO:0000313" key="3">
    <source>
        <dbReference type="EMBL" id="ABS32300.1"/>
    </source>
</evidence>
<feature type="domain" description="Poly(A) RNA polymerase mitochondrial-like central palm" evidence="2">
    <location>
        <begin position="200"/>
        <end position="339"/>
    </location>
</feature>
<gene>
    <name evidence="3" type="primary">RDN1</name>
</gene>
<dbReference type="SUPFAM" id="SSF81631">
    <property type="entry name" value="PAP/OAS1 substrate-binding domain"/>
    <property type="match status" value="1"/>
</dbReference>